<evidence type="ECO:0000313" key="3">
    <source>
        <dbReference type="WBParaSite" id="Gr19_v10_g16287.t1"/>
    </source>
</evidence>
<feature type="compositionally biased region" description="Basic and acidic residues" evidence="1">
    <location>
        <begin position="1"/>
        <end position="20"/>
    </location>
</feature>
<feature type="region of interest" description="Disordered" evidence="1">
    <location>
        <begin position="1"/>
        <end position="42"/>
    </location>
</feature>
<accession>A0A914HE29</accession>
<sequence length="99" mass="10801">MGDGGKKETTTDGRHSECGSRRSLTPSDDTTKATVPAQVLRHHSLSHESLALPFQTMRMERGPTGATDPIVVAQHSNKFGSTFWMMGSRSMIWLRSGGI</sequence>
<proteinExistence type="predicted"/>
<dbReference type="WBParaSite" id="Gr19_v10_g16287.t1">
    <property type="protein sequence ID" value="Gr19_v10_g16287.t1"/>
    <property type="gene ID" value="Gr19_v10_g16287"/>
</dbReference>
<evidence type="ECO:0000313" key="2">
    <source>
        <dbReference type="Proteomes" id="UP000887572"/>
    </source>
</evidence>
<protein>
    <submittedName>
        <fullName evidence="3">Uncharacterized protein</fullName>
    </submittedName>
</protein>
<organism evidence="2 3">
    <name type="scientific">Globodera rostochiensis</name>
    <name type="common">Golden nematode worm</name>
    <name type="synonym">Heterodera rostochiensis</name>
    <dbReference type="NCBI Taxonomy" id="31243"/>
    <lineage>
        <taxon>Eukaryota</taxon>
        <taxon>Metazoa</taxon>
        <taxon>Ecdysozoa</taxon>
        <taxon>Nematoda</taxon>
        <taxon>Chromadorea</taxon>
        <taxon>Rhabditida</taxon>
        <taxon>Tylenchina</taxon>
        <taxon>Tylenchomorpha</taxon>
        <taxon>Tylenchoidea</taxon>
        <taxon>Heteroderidae</taxon>
        <taxon>Heteroderinae</taxon>
        <taxon>Globodera</taxon>
    </lineage>
</organism>
<keyword evidence="2" id="KW-1185">Reference proteome</keyword>
<name>A0A914HE29_GLORO</name>
<dbReference type="AlphaFoldDB" id="A0A914HE29"/>
<reference evidence="3" key="1">
    <citation type="submission" date="2022-11" db="UniProtKB">
        <authorList>
            <consortium name="WormBaseParasite"/>
        </authorList>
    </citation>
    <scope>IDENTIFICATION</scope>
</reference>
<evidence type="ECO:0000256" key="1">
    <source>
        <dbReference type="SAM" id="MobiDB-lite"/>
    </source>
</evidence>
<dbReference type="Proteomes" id="UP000887572">
    <property type="component" value="Unplaced"/>
</dbReference>